<accession>A0A1D6KYZ9</accession>
<dbReference type="AlphaFoldDB" id="A0A1D6KYZ9"/>
<gene>
    <name evidence="2" type="ORF">ZEAMMB73_Zm00001d033447</name>
</gene>
<name>A0A1D6KYZ9_MAIZE</name>
<feature type="compositionally biased region" description="Low complexity" evidence="1">
    <location>
        <begin position="21"/>
        <end position="34"/>
    </location>
</feature>
<feature type="compositionally biased region" description="Basic residues" evidence="1">
    <location>
        <begin position="56"/>
        <end position="68"/>
    </location>
</feature>
<evidence type="ECO:0000313" key="2">
    <source>
        <dbReference type="EMBL" id="ONM07613.1"/>
    </source>
</evidence>
<reference evidence="2" key="1">
    <citation type="submission" date="2015-12" db="EMBL/GenBank/DDBJ databases">
        <title>Update maize B73 reference genome by single molecule sequencing technologies.</title>
        <authorList>
            <consortium name="Maize Genome Sequencing Project"/>
            <person name="Ware D."/>
        </authorList>
    </citation>
    <scope>NUCLEOTIDE SEQUENCE [LARGE SCALE GENOMIC DNA]</scope>
    <source>
        <tissue evidence="2">Seedling</tissue>
    </source>
</reference>
<evidence type="ECO:0000256" key="1">
    <source>
        <dbReference type="SAM" id="MobiDB-lite"/>
    </source>
</evidence>
<protein>
    <submittedName>
        <fullName evidence="2">Globulin-1 S allele</fullName>
    </submittedName>
</protein>
<sequence>MVSARIVVLLATRSSRWRPGTATSRSCASRSTPTGTRRCSWPAPTTCCRSSTGSPRRCHSPPRRRRWTRCSARGARRGSFLAPRRAAATRSGSKRRRRNAKNATAAVGRGNATDVRSGRKRRRNAKDATAAGAARRWRRRS</sequence>
<proteinExistence type="predicted"/>
<dbReference type="EMBL" id="CM007647">
    <property type="protein sequence ID" value="ONM07613.1"/>
    <property type="molecule type" value="Genomic_DNA"/>
</dbReference>
<feature type="region of interest" description="Disordered" evidence="1">
    <location>
        <begin position="18"/>
        <end position="141"/>
    </location>
</feature>
<organism evidence="2">
    <name type="scientific">Zea mays</name>
    <name type="common">Maize</name>
    <dbReference type="NCBI Taxonomy" id="4577"/>
    <lineage>
        <taxon>Eukaryota</taxon>
        <taxon>Viridiplantae</taxon>
        <taxon>Streptophyta</taxon>
        <taxon>Embryophyta</taxon>
        <taxon>Tracheophyta</taxon>
        <taxon>Spermatophyta</taxon>
        <taxon>Magnoliopsida</taxon>
        <taxon>Liliopsida</taxon>
        <taxon>Poales</taxon>
        <taxon>Poaceae</taxon>
        <taxon>PACMAD clade</taxon>
        <taxon>Panicoideae</taxon>
        <taxon>Andropogonodae</taxon>
        <taxon>Andropogoneae</taxon>
        <taxon>Tripsacinae</taxon>
        <taxon>Zea</taxon>
    </lineage>
</organism>